<keyword evidence="6" id="KW-0150">Chloroplast</keyword>
<dbReference type="Gene3D" id="2.60.60.20">
    <property type="entry name" value="PLAT/LH2 domain"/>
    <property type="match status" value="1"/>
</dbReference>
<dbReference type="GO" id="GO:0031408">
    <property type="term" value="P:oxylipin biosynthetic process"/>
    <property type="evidence" value="ECO:0007669"/>
    <property type="project" value="UniProtKB-UniRule"/>
</dbReference>
<dbReference type="Proteomes" id="UP001454036">
    <property type="component" value="Unassembled WGS sequence"/>
</dbReference>
<keyword evidence="15" id="KW-0443">Lipid metabolism</keyword>
<dbReference type="Gene3D" id="4.10.375.10">
    <property type="entry name" value="Lipoxygenase-1, Domain 2"/>
    <property type="match status" value="1"/>
</dbReference>
<keyword evidence="9 19" id="KW-0925">Oxylipin biosynthesis</keyword>
<comment type="similarity">
    <text evidence="3 18">Belongs to the lipoxygenase family.</text>
</comment>
<evidence type="ECO:0000256" key="13">
    <source>
        <dbReference type="ARBA" id="ARBA00023002"/>
    </source>
</evidence>
<evidence type="ECO:0000256" key="19">
    <source>
        <dbReference type="RuleBase" id="RU003975"/>
    </source>
</evidence>
<keyword evidence="14 18" id="KW-0408">Iron</keyword>
<proteinExistence type="inferred from homology"/>
<dbReference type="GO" id="GO:0034440">
    <property type="term" value="P:lipid oxidation"/>
    <property type="evidence" value="ECO:0007669"/>
    <property type="project" value="InterPro"/>
</dbReference>
<dbReference type="InterPro" id="IPR000907">
    <property type="entry name" value="LipOase"/>
</dbReference>
<evidence type="ECO:0000313" key="23">
    <source>
        <dbReference type="EMBL" id="GAA0153807.1"/>
    </source>
</evidence>
<dbReference type="PROSITE" id="PS00081">
    <property type="entry name" value="LIPOXYGENASE_2"/>
    <property type="match status" value="1"/>
</dbReference>
<feature type="compositionally biased region" description="Basic residues" evidence="20">
    <location>
        <begin position="284"/>
        <end position="293"/>
    </location>
</feature>
<dbReference type="PROSITE" id="PS00711">
    <property type="entry name" value="LIPOXYGENASE_1"/>
    <property type="match status" value="1"/>
</dbReference>
<dbReference type="PRINTS" id="PR00468">
    <property type="entry name" value="PLTLPOXGNASE"/>
</dbReference>
<dbReference type="GO" id="GO:0016165">
    <property type="term" value="F:linoleate 13S-lipoxygenase activity"/>
    <property type="evidence" value="ECO:0007669"/>
    <property type="project" value="UniProtKB-ARBA"/>
</dbReference>
<dbReference type="SMART" id="SM00308">
    <property type="entry name" value="LH2"/>
    <property type="match status" value="1"/>
</dbReference>
<evidence type="ECO:0000256" key="17">
    <source>
        <dbReference type="PROSITE-ProRule" id="PRU00152"/>
    </source>
</evidence>
<dbReference type="InterPro" id="IPR027433">
    <property type="entry name" value="Lipoxygenase_dom_3"/>
</dbReference>
<evidence type="ECO:0000313" key="24">
    <source>
        <dbReference type="Proteomes" id="UP001454036"/>
    </source>
</evidence>
<dbReference type="FunFam" id="1.20.245.10:FF:000002">
    <property type="entry name" value="Lipoxygenase"/>
    <property type="match status" value="1"/>
</dbReference>
<dbReference type="Gene3D" id="3.10.450.60">
    <property type="match status" value="1"/>
</dbReference>
<dbReference type="Pfam" id="PF00305">
    <property type="entry name" value="Lipoxygenase"/>
    <property type="match status" value="1"/>
</dbReference>
<evidence type="ECO:0000256" key="18">
    <source>
        <dbReference type="RuleBase" id="RU003974"/>
    </source>
</evidence>
<comment type="cofactor">
    <cofactor evidence="1 18">
        <name>Fe cation</name>
        <dbReference type="ChEBI" id="CHEBI:24875"/>
    </cofactor>
</comment>
<name>A0AAV3PV46_LITER</name>
<evidence type="ECO:0000256" key="12">
    <source>
        <dbReference type="ARBA" id="ARBA00022964"/>
    </source>
</evidence>
<dbReference type="InterPro" id="IPR036392">
    <property type="entry name" value="PLAT/LH2_dom_sf"/>
</dbReference>
<organism evidence="23 24">
    <name type="scientific">Lithospermum erythrorhizon</name>
    <name type="common">Purple gromwell</name>
    <name type="synonym">Lithospermum officinale var. erythrorhizon</name>
    <dbReference type="NCBI Taxonomy" id="34254"/>
    <lineage>
        <taxon>Eukaryota</taxon>
        <taxon>Viridiplantae</taxon>
        <taxon>Streptophyta</taxon>
        <taxon>Embryophyta</taxon>
        <taxon>Tracheophyta</taxon>
        <taxon>Spermatophyta</taxon>
        <taxon>Magnoliopsida</taxon>
        <taxon>eudicotyledons</taxon>
        <taxon>Gunneridae</taxon>
        <taxon>Pentapetalae</taxon>
        <taxon>asterids</taxon>
        <taxon>lamiids</taxon>
        <taxon>Boraginales</taxon>
        <taxon>Boraginaceae</taxon>
        <taxon>Boraginoideae</taxon>
        <taxon>Lithospermeae</taxon>
        <taxon>Lithospermum</taxon>
    </lineage>
</organism>
<comment type="subcellular location">
    <subcellularLocation>
        <location evidence="2">Plastid</location>
        <location evidence="2">Chloroplast</location>
    </subcellularLocation>
</comment>
<evidence type="ECO:0000256" key="8">
    <source>
        <dbReference type="ARBA" id="ARBA00022723"/>
    </source>
</evidence>
<dbReference type="EMBL" id="BAABME010002257">
    <property type="protein sequence ID" value="GAA0153807.1"/>
    <property type="molecule type" value="Genomic_DNA"/>
</dbReference>
<dbReference type="InterPro" id="IPR020834">
    <property type="entry name" value="LipOase_CS"/>
</dbReference>
<evidence type="ECO:0000256" key="6">
    <source>
        <dbReference type="ARBA" id="ARBA00022528"/>
    </source>
</evidence>
<keyword evidence="10" id="KW-0276">Fatty acid metabolism</keyword>
<dbReference type="Gene3D" id="4.10.372.10">
    <property type="entry name" value="Lipoxygenase-1, Domain 3"/>
    <property type="match status" value="1"/>
</dbReference>
<evidence type="ECO:0000259" key="22">
    <source>
        <dbReference type="PROSITE" id="PS51393"/>
    </source>
</evidence>
<dbReference type="EC" id="1.13.11.-" evidence="19"/>
<gene>
    <name evidence="23" type="ORF">LIER_11961</name>
</gene>
<comment type="subunit">
    <text evidence="4">Monomer.</text>
</comment>
<dbReference type="Gene3D" id="1.20.245.10">
    <property type="entry name" value="Lipoxygenase-1, Domain 5"/>
    <property type="match status" value="1"/>
</dbReference>
<comment type="function">
    <text evidence="19">Plant lipoxygenase may be involved in a number of diverse aspects of plant physiology including growth and development, pest resistance, and senescence or responses to wounding.</text>
</comment>
<dbReference type="InterPro" id="IPR036226">
    <property type="entry name" value="LipOase_C_sf"/>
</dbReference>
<keyword evidence="5 19" id="KW-0444">Lipid biosynthesis</keyword>
<evidence type="ECO:0000256" key="9">
    <source>
        <dbReference type="ARBA" id="ARBA00022767"/>
    </source>
</evidence>
<dbReference type="InterPro" id="IPR001024">
    <property type="entry name" value="PLAT/LH2_dom"/>
</dbReference>
<evidence type="ECO:0000256" key="15">
    <source>
        <dbReference type="ARBA" id="ARBA00023098"/>
    </source>
</evidence>
<comment type="caution">
    <text evidence="23">The sequence shown here is derived from an EMBL/GenBank/DDBJ whole genome shotgun (WGS) entry which is preliminary data.</text>
</comment>
<dbReference type="PROSITE" id="PS51393">
    <property type="entry name" value="LIPOXYGENASE_3"/>
    <property type="match status" value="1"/>
</dbReference>
<dbReference type="AlphaFoldDB" id="A0AAV3PV46"/>
<protein>
    <recommendedName>
        <fullName evidence="19">Lipoxygenase</fullName>
        <ecNumber evidence="19">1.13.11.-</ecNumber>
    </recommendedName>
</protein>
<evidence type="ECO:0000256" key="10">
    <source>
        <dbReference type="ARBA" id="ARBA00022832"/>
    </source>
</evidence>
<keyword evidence="8 18" id="KW-0479">Metal-binding</keyword>
<keyword evidence="24" id="KW-1185">Reference proteome</keyword>
<evidence type="ECO:0000256" key="3">
    <source>
        <dbReference type="ARBA" id="ARBA00009419"/>
    </source>
</evidence>
<dbReference type="InterPro" id="IPR020833">
    <property type="entry name" value="LipOase_Fe_BS"/>
</dbReference>
<keyword evidence="12 18" id="KW-0223">Dioxygenase</keyword>
<feature type="region of interest" description="Disordered" evidence="20">
    <location>
        <begin position="277"/>
        <end position="304"/>
    </location>
</feature>
<dbReference type="GO" id="GO:0006633">
    <property type="term" value="P:fatty acid biosynthetic process"/>
    <property type="evidence" value="ECO:0007669"/>
    <property type="project" value="UniProtKB-KW"/>
</dbReference>
<keyword evidence="13 18" id="KW-0560">Oxidoreductase</keyword>
<comment type="caution">
    <text evidence="17">Lacks conserved residue(s) required for the propagation of feature annotation.</text>
</comment>
<dbReference type="PROSITE" id="PS50095">
    <property type="entry name" value="PLAT"/>
    <property type="match status" value="1"/>
</dbReference>
<evidence type="ECO:0000259" key="21">
    <source>
        <dbReference type="PROSITE" id="PS50095"/>
    </source>
</evidence>
<evidence type="ECO:0000256" key="16">
    <source>
        <dbReference type="ARBA" id="ARBA00023160"/>
    </source>
</evidence>
<dbReference type="InterPro" id="IPR001246">
    <property type="entry name" value="LipOase_plant"/>
</dbReference>
<dbReference type="Pfam" id="PF01477">
    <property type="entry name" value="PLAT"/>
    <property type="match status" value="1"/>
</dbReference>
<dbReference type="PRINTS" id="PR00087">
    <property type="entry name" value="LIPOXYGENASE"/>
</dbReference>
<evidence type="ECO:0000256" key="20">
    <source>
        <dbReference type="SAM" id="MobiDB-lite"/>
    </source>
</evidence>
<evidence type="ECO:0000256" key="4">
    <source>
        <dbReference type="ARBA" id="ARBA00011245"/>
    </source>
</evidence>
<evidence type="ECO:0000256" key="5">
    <source>
        <dbReference type="ARBA" id="ARBA00022516"/>
    </source>
</evidence>
<reference evidence="23 24" key="1">
    <citation type="submission" date="2024-01" db="EMBL/GenBank/DDBJ databases">
        <title>The complete chloroplast genome sequence of Lithospermum erythrorhizon: insights into the phylogenetic relationship among Boraginaceae species and the maternal lineages of purple gromwells.</title>
        <authorList>
            <person name="Okada T."/>
            <person name="Watanabe K."/>
        </authorList>
    </citation>
    <scope>NUCLEOTIDE SEQUENCE [LARGE SCALE GENOMIC DNA]</scope>
</reference>
<dbReference type="SUPFAM" id="SSF49723">
    <property type="entry name" value="Lipase/lipooxygenase domain (PLAT/LH2 domain)"/>
    <property type="match status" value="1"/>
</dbReference>
<keyword evidence="7" id="KW-0934">Plastid</keyword>
<dbReference type="GO" id="GO:0009507">
    <property type="term" value="C:chloroplast"/>
    <property type="evidence" value="ECO:0007669"/>
    <property type="project" value="UniProtKB-SubCell"/>
</dbReference>
<dbReference type="InterPro" id="IPR013819">
    <property type="entry name" value="LipOase_C"/>
</dbReference>
<evidence type="ECO:0000256" key="2">
    <source>
        <dbReference type="ARBA" id="ARBA00004229"/>
    </source>
</evidence>
<evidence type="ECO:0000256" key="14">
    <source>
        <dbReference type="ARBA" id="ARBA00023004"/>
    </source>
</evidence>
<comment type="pathway">
    <text evidence="19">Lipid metabolism; oxylipin biosynthesis.</text>
</comment>
<dbReference type="GO" id="GO:0046872">
    <property type="term" value="F:metal ion binding"/>
    <property type="evidence" value="ECO:0007669"/>
    <property type="project" value="UniProtKB-UniRule"/>
</dbReference>
<evidence type="ECO:0000256" key="1">
    <source>
        <dbReference type="ARBA" id="ARBA00001962"/>
    </source>
</evidence>
<dbReference type="PANTHER" id="PTHR11771">
    <property type="entry name" value="LIPOXYGENASE"/>
    <property type="match status" value="1"/>
</dbReference>
<dbReference type="SUPFAM" id="SSF48484">
    <property type="entry name" value="Lipoxigenase"/>
    <property type="match status" value="1"/>
</dbReference>
<evidence type="ECO:0000256" key="7">
    <source>
        <dbReference type="ARBA" id="ARBA00022640"/>
    </source>
</evidence>
<feature type="domain" description="Lipoxygenase" evidence="22">
    <location>
        <begin position="218"/>
        <end position="912"/>
    </location>
</feature>
<accession>A0AAV3PV46</accession>
<keyword evidence="11" id="KW-0809">Transit peptide</keyword>
<keyword evidence="16 19" id="KW-0275">Fatty acid biosynthesis</keyword>
<feature type="domain" description="PLAT" evidence="21">
    <location>
        <begin position="94"/>
        <end position="215"/>
    </location>
</feature>
<dbReference type="FunFam" id="3.10.450.60:FF:000005">
    <property type="entry name" value="Lipoxygenase"/>
    <property type="match status" value="1"/>
</dbReference>
<evidence type="ECO:0000256" key="11">
    <source>
        <dbReference type="ARBA" id="ARBA00022946"/>
    </source>
</evidence>
<sequence>MLRGSQIIQYSTHTSKTHQFPWSNPLISGEPTTLQIPRKVTNISGLGNSNNNNNISSRDIKAAAAFHVFDDIISAATHSSSVELKATITVQKTVENIVSVLGGVGNTVTDVFGRSLLLELVAAELDPKTGLEKERVTAYAHQVSMNASGEVKYEAEFKVPKDFGSVGAVVVQNEHLNETFIKDIVIDQPDTKINITCESFVHSKIDNAEKRIFFTNKSYLPSDTPSGLAAYRERELKILRGEFRSKDDEFKRFERVYDYDVYNDLGDPTFFPRPVLGGKEHPYPRRCKTNRSKTSKDPSSESRSAFVYVPRDENFSEVKGLTFSGKTLYSVLHAVVPNLKSVVTDLDFPYFTTIDKLYNEGVHLPDDATGHVLTNILPRLVKTTSNAANNVLQYETPEMLDRDKFSWFRDEEFARQALAGLHPSSIQLVTEWPMKSKLDPTVYGAPESAITKEIVEKEIRGYMTVEEAIEQKKLFVIDYHDLLLPHVNKVRELNGTTLYGSRTLFFLTPDGTLRPLAIELVRPQGTVNGKQQEEWRHVFTPCWDATGTWLWRFAKAHVLAHDSGVHQLYAHWLRTHCATEPYIIATNRQLSAMHPIYRLIHPHFRYTMEINALARVALINAEGIIETAFSPKKYSMELCSDAYDKLWRFDHESLPGDLISRGMAVADPNSPHGLQLTIEDYPYASDGLVLWDAIKEWVSNYVNHFYTEASLVESDKELQAWWTEIRTVGHQDKKDEPWWPVLKTQQDLIEIVSTIIFVASGHHAAVNFGQYDFAGYFPNRPTIARTKMPNEDATDEEVAAFLKRPESALMQCFPTQFQATAVMAILDVLSNHSPDEEYMGTTEPFYEEDQNLKAAFEKFSGRLKELEGIIDARNGDKNLKNRSGAGIVPYNLFKPTSEPGVTGQGVPKSISI</sequence>